<gene>
    <name evidence="11" type="ORF">PUW23_17700</name>
    <name evidence="12" type="ORF">PUW25_17540</name>
</gene>
<dbReference type="InterPro" id="IPR036890">
    <property type="entry name" value="HATPase_C_sf"/>
</dbReference>
<dbReference type="Pfam" id="PF00672">
    <property type="entry name" value="HAMP"/>
    <property type="match status" value="1"/>
</dbReference>
<keyword evidence="6 11" id="KW-0418">Kinase</keyword>
<evidence type="ECO:0000256" key="5">
    <source>
        <dbReference type="ARBA" id="ARBA00022692"/>
    </source>
</evidence>
<dbReference type="PANTHER" id="PTHR34220">
    <property type="entry name" value="SENSOR HISTIDINE KINASE YPDA"/>
    <property type="match status" value="1"/>
</dbReference>
<feature type="domain" description="HAMP" evidence="10">
    <location>
        <begin position="323"/>
        <end position="375"/>
    </location>
</feature>
<dbReference type="InterPro" id="IPR003660">
    <property type="entry name" value="HAMP_dom"/>
</dbReference>
<evidence type="ECO:0000256" key="9">
    <source>
        <dbReference type="SAM" id="Phobius"/>
    </source>
</evidence>
<evidence type="ECO:0000256" key="4">
    <source>
        <dbReference type="ARBA" id="ARBA00022679"/>
    </source>
</evidence>
<evidence type="ECO:0000256" key="1">
    <source>
        <dbReference type="ARBA" id="ARBA00004651"/>
    </source>
</evidence>
<organism evidence="11 13">
    <name type="scientific">Paenibacillus urinalis</name>
    <dbReference type="NCBI Taxonomy" id="521520"/>
    <lineage>
        <taxon>Bacteria</taxon>
        <taxon>Bacillati</taxon>
        <taxon>Bacillota</taxon>
        <taxon>Bacilli</taxon>
        <taxon>Bacillales</taxon>
        <taxon>Paenibacillaceae</taxon>
        <taxon>Paenibacillus</taxon>
    </lineage>
</organism>
<evidence type="ECO:0000313" key="14">
    <source>
        <dbReference type="Proteomes" id="UP001221519"/>
    </source>
</evidence>
<proteinExistence type="predicted"/>
<dbReference type="CDD" id="cd06225">
    <property type="entry name" value="HAMP"/>
    <property type="match status" value="1"/>
</dbReference>
<dbReference type="GO" id="GO:0005886">
    <property type="term" value="C:plasma membrane"/>
    <property type="evidence" value="ECO:0007669"/>
    <property type="project" value="UniProtKB-SubCell"/>
</dbReference>
<dbReference type="Pfam" id="PF06580">
    <property type="entry name" value="His_kinase"/>
    <property type="match status" value="1"/>
</dbReference>
<keyword evidence="8 9" id="KW-0472">Membrane</keyword>
<evidence type="ECO:0000256" key="3">
    <source>
        <dbReference type="ARBA" id="ARBA00022553"/>
    </source>
</evidence>
<dbReference type="SMART" id="SM00304">
    <property type="entry name" value="HAMP"/>
    <property type="match status" value="1"/>
</dbReference>
<name>A0AAX3MWT6_9BACL</name>
<keyword evidence="5 9" id="KW-0812">Transmembrane</keyword>
<keyword evidence="14" id="KW-1185">Reference proteome</keyword>
<dbReference type="AlphaFoldDB" id="A0AAX3MWT6"/>
<evidence type="ECO:0000256" key="8">
    <source>
        <dbReference type="ARBA" id="ARBA00023136"/>
    </source>
</evidence>
<evidence type="ECO:0000313" key="11">
    <source>
        <dbReference type="EMBL" id="WDH81354.1"/>
    </source>
</evidence>
<dbReference type="Gene3D" id="3.30.450.20">
    <property type="entry name" value="PAS domain"/>
    <property type="match status" value="1"/>
</dbReference>
<dbReference type="InterPro" id="IPR033479">
    <property type="entry name" value="dCache_1"/>
</dbReference>
<sequence length="606" mass="69535">MNLRSKLVVAFLALIIIPMCVMGFGTFLVTSSTIEKKYSEQAEYALKSISYSIESVFQEMNNVTDNGIATSVFQMALESEKPVNLGESDQLYLNASQRNFRSMLYNYPAISYAFLYNLEYSARERIVSIFTKEDFKALPFGEFTNHPLYNQVKELNGVPLWIAPLEHPEFTGYEPVFTQIRLVKELSFFQNIGVLVVQIKNWEIDRIFRNLSMSGNQDTEFMMVNQDGLVVYDPSGFYIGRYMSELMSETFAGGDGYRSSRLNFDGTESILSQYQMKGYPWQLVSVTEWNSLAKETNQLVSWYVIIIICCLFAALMFNVFFMNRITGTIAVLVRFMRRVEDGDLSARIEGKGYDELQLLAQGINDLMDKISSLFRRVKAEQMQKTRAELRVLQAQIKPHFLFNTLESINGLALRGERRKVSEMVNRLASILRISIQDVEEIPIKEEVKHLENYLAIQQYRFAELFEYEIDIPEKLESFPILKLTLQPLVENSIQHGFEGIDYVGFIRVTAWEDMGRVVLEVQDNGIGMANTVLERFEYMAKTTEMEDEPISPAMSERRGLGVRSVADRIRIQYGEHYGIFICSASGAGTTIRCVLPKNDWGDSSWN</sequence>
<feature type="transmembrane region" description="Helical" evidence="9">
    <location>
        <begin position="300"/>
        <end position="321"/>
    </location>
</feature>
<keyword evidence="7 9" id="KW-1133">Transmembrane helix</keyword>
<protein>
    <submittedName>
        <fullName evidence="11">Sensor histidine kinase</fullName>
    </submittedName>
</protein>
<keyword evidence="3" id="KW-0597">Phosphoprotein</keyword>
<evidence type="ECO:0000256" key="7">
    <source>
        <dbReference type="ARBA" id="ARBA00022989"/>
    </source>
</evidence>
<keyword evidence="2" id="KW-1003">Cell membrane</keyword>
<dbReference type="Pfam" id="PF02518">
    <property type="entry name" value="HATPase_c"/>
    <property type="match status" value="1"/>
</dbReference>
<dbReference type="Pfam" id="PF02743">
    <property type="entry name" value="dCache_1"/>
    <property type="match status" value="1"/>
</dbReference>
<dbReference type="SUPFAM" id="SSF55874">
    <property type="entry name" value="ATPase domain of HSP90 chaperone/DNA topoisomerase II/histidine kinase"/>
    <property type="match status" value="1"/>
</dbReference>
<evidence type="ECO:0000256" key="2">
    <source>
        <dbReference type="ARBA" id="ARBA00022475"/>
    </source>
</evidence>
<evidence type="ECO:0000256" key="6">
    <source>
        <dbReference type="ARBA" id="ARBA00022777"/>
    </source>
</evidence>
<evidence type="ECO:0000313" key="13">
    <source>
        <dbReference type="Proteomes" id="UP001220962"/>
    </source>
</evidence>
<dbReference type="EMBL" id="CP118108">
    <property type="protein sequence ID" value="WDI01069.1"/>
    <property type="molecule type" value="Genomic_DNA"/>
</dbReference>
<dbReference type="GO" id="GO:0000155">
    <property type="term" value="F:phosphorelay sensor kinase activity"/>
    <property type="evidence" value="ECO:0007669"/>
    <property type="project" value="InterPro"/>
</dbReference>
<reference evidence="11 14" key="1">
    <citation type="submission" date="2023-02" db="EMBL/GenBank/DDBJ databases">
        <title>Pathogen: clinical or host-associated sample.</title>
        <authorList>
            <person name="Hergert J."/>
            <person name="Casey R."/>
            <person name="Wagner J."/>
            <person name="Young E.L."/>
            <person name="Oakeson K.F."/>
        </authorList>
    </citation>
    <scope>NUCLEOTIDE SEQUENCE</scope>
    <source>
        <strain evidence="12 14">2022CK-00829</strain>
        <strain evidence="11">2022CK-00830</strain>
    </source>
</reference>
<dbReference type="Gene3D" id="3.30.565.10">
    <property type="entry name" value="Histidine kinase-like ATPase, C-terminal domain"/>
    <property type="match status" value="1"/>
</dbReference>
<keyword evidence="4" id="KW-0808">Transferase</keyword>
<dbReference type="InterPro" id="IPR003594">
    <property type="entry name" value="HATPase_dom"/>
</dbReference>
<dbReference type="InterPro" id="IPR010559">
    <property type="entry name" value="Sig_transdc_His_kin_internal"/>
</dbReference>
<dbReference type="PROSITE" id="PS50885">
    <property type="entry name" value="HAMP"/>
    <property type="match status" value="1"/>
</dbReference>
<dbReference type="Proteomes" id="UP001221519">
    <property type="component" value="Chromosome"/>
</dbReference>
<comment type="subcellular location">
    <subcellularLocation>
        <location evidence="1">Cell membrane</location>
        <topology evidence="1">Multi-pass membrane protein</topology>
    </subcellularLocation>
</comment>
<dbReference type="PANTHER" id="PTHR34220:SF7">
    <property type="entry name" value="SENSOR HISTIDINE KINASE YPDA"/>
    <property type="match status" value="1"/>
</dbReference>
<evidence type="ECO:0000259" key="10">
    <source>
        <dbReference type="PROSITE" id="PS50885"/>
    </source>
</evidence>
<dbReference type="SUPFAM" id="SSF158472">
    <property type="entry name" value="HAMP domain-like"/>
    <property type="match status" value="1"/>
</dbReference>
<dbReference type="InterPro" id="IPR050640">
    <property type="entry name" value="Bact_2-comp_sensor_kinase"/>
</dbReference>
<evidence type="ECO:0000313" key="12">
    <source>
        <dbReference type="EMBL" id="WDI01069.1"/>
    </source>
</evidence>
<dbReference type="Gene3D" id="1.10.8.500">
    <property type="entry name" value="HAMP domain in histidine kinase"/>
    <property type="match status" value="1"/>
</dbReference>
<dbReference type="Proteomes" id="UP001220962">
    <property type="component" value="Chromosome"/>
</dbReference>
<dbReference type="EMBL" id="CP118101">
    <property type="protein sequence ID" value="WDH81354.1"/>
    <property type="molecule type" value="Genomic_DNA"/>
</dbReference>
<accession>A0AAX3MWT6</accession>
<dbReference type="RefSeq" id="WP_047911024.1">
    <property type="nucleotide sequence ID" value="NZ_CP118101.1"/>
</dbReference>